<comment type="caution">
    <text evidence="1">The sequence shown here is derived from an EMBL/GenBank/DDBJ whole genome shotgun (WGS) entry which is preliminary data.</text>
</comment>
<organism evidence="1 2">
    <name type="scientific">Lentinula aff. lateritia</name>
    <dbReference type="NCBI Taxonomy" id="2804960"/>
    <lineage>
        <taxon>Eukaryota</taxon>
        <taxon>Fungi</taxon>
        <taxon>Dikarya</taxon>
        <taxon>Basidiomycota</taxon>
        <taxon>Agaricomycotina</taxon>
        <taxon>Agaricomycetes</taxon>
        <taxon>Agaricomycetidae</taxon>
        <taxon>Agaricales</taxon>
        <taxon>Marasmiineae</taxon>
        <taxon>Omphalotaceae</taxon>
        <taxon>Lentinula</taxon>
    </lineage>
</organism>
<sequence>FRYSALPALCLDGIFYSHIRLLSYTGNDFLKWLEGLLMEMNPYLGPRSVLVLNICYVHHVPGVAEMCEE</sequence>
<feature type="non-terminal residue" evidence="1">
    <location>
        <position position="1"/>
    </location>
</feature>
<accession>A0ACC1TG90</accession>
<proteinExistence type="predicted"/>
<protein>
    <submittedName>
        <fullName evidence="1">Uncharacterized protein</fullName>
    </submittedName>
</protein>
<dbReference type="Proteomes" id="UP001163835">
    <property type="component" value="Unassembled WGS sequence"/>
</dbReference>
<name>A0ACC1TG90_9AGAR</name>
<gene>
    <name evidence="1" type="ORF">F5876DRAFT_20653</name>
</gene>
<feature type="non-terminal residue" evidence="1">
    <location>
        <position position="69"/>
    </location>
</feature>
<evidence type="ECO:0000313" key="2">
    <source>
        <dbReference type="Proteomes" id="UP001163835"/>
    </source>
</evidence>
<evidence type="ECO:0000313" key="1">
    <source>
        <dbReference type="EMBL" id="KAJ3803770.1"/>
    </source>
</evidence>
<dbReference type="EMBL" id="MU796818">
    <property type="protein sequence ID" value="KAJ3803770.1"/>
    <property type="molecule type" value="Genomic_DNA"/>
</dbReference>
<reference evidence="1" key="1">
    <citation type="submission" date="2022-09" db="EMBL/GenBank/DDBJ databases">
        <title>A Global Phylogenomic Analysis of the Shiitake Genus Lentinula.</title>
        <authorList>
            <consortium name="DOE Joint Genome Institute"/>
            <person name="Sierra-Patev S."/>
            <person name="Min B."/>
            <person name="Naranjo-Ortiz M."/>
            <person name="Looney B."/>
            <person name="Konkel Z."/>
            <person name="Slot J.C."/>
            <person name="Sakamoto Y."/>
            <person name="Steenwyk J.L."/>
            <person name="Rokas A."/>
            <person name="Carro J."/>
            <person name="Camarero S."/>
            <person name="Ferreira P."/>
            <person name="Molpeceres G."/>
            <person name="Ruiz-Duenas F.J."/>
            <person name="Serrano A."/>
            <person name="Henrissat B."/>
            <person name="Drula E."/>
            <person name="Hughes K.W."/>
            <person name="Mata J.L."/>
            <person name="Ishikawa N.K."/>
            <person name="Vargas-Isla R."/>
            <person name="Ushijima S."/>
            <person name="Smith C.A."/>
            <person name="Ahrendt S."/>
            <person name="Andreopoulos W."/>
            <person name="He G."/>
            <person name="Labutti K."/>
            <person name="Lipzen A."/>
            <person name="Ng V."/>
            <person name="Riley R."/>
            <person name="Sandor L."/>
            <person name="Barry K."/>
            <person name="Martinez A.T."/>
            <person name="Xiao Y."/>
            <person name="Gibbons J.G."/>
            <person name="Terashima K."/>
            <person name="Grigoriev I.V."/>
            <person name="Hibbett D.S."/>
        </authorList>
    </citation>
    <scope>NUCLEOTIDE SEQUENCE</scope>
    <source>
        <strain evidence="1">TMI1499</strain>
    </source>
</reference>
<keyword evidence="2" id="KW-1185">Reference proteome</keyword>